<reference evidence="1" key="1">
    <citation type="journal article" date="2015" name="Nature">
        <title>Complex archaea that bridge the gap between prokaryotes and eukaryotes.</title>
        <authorList>
            <person name="Spang A."/>
            <person name="Saw J.H."/>
            <person name="Jorgensen S.L."/>
            <person name="Zaremba-Niedzwiedzka K."/>
            <person name="Martijn J."/>
            <person name="Lind A.E."/>
            <person name="van Eijk R."/>
            <person name="Schleper C."/>
            <person name="Guy L."/>
            <person name="Ettema T.J."/>
        </authorList>
    </citation>
    <scope>NUCLEOTIDE SEQUENCE</scope>
</reference>
<dbReference type="AlphaFoldDB" id="A0A0F9LXI3"/>
<feature type="non-terminal residue" evidence="1">
    <location>
        <position position="30"/>
    </location>
</feature>
<accession>A0A0F9LXI3</accession>
<comment type="caution">
    <text evidence="1">The sequence shown here is derived from an EMBL/GenBank/DDBJ whole genome shotgun (WGS) entry which is preliminary data.</text>
</comment>
<protein>
    <submittedName>
        <fullName evidence="1">Uncharacterized protein</fullName>
    </submittedName>
</protein>
<gene>
    <name evidence="1" type="ORF">LCGC14_1454210</name>
</gene>
<sequence length="30" mass="3399">MTILTKETELKRAQFTQEILDSIRNAPGHG</sequence>
<organism evidence="1">
    <name type="scientific">marine sediment metagenome</name>
    <dbReference type="NCBI Taxonomy" id="412755"/>
    <lineage>
        <taxon>unclassified sequences</taxon>
        <taxon>metagenomes</taxon>
        <taxon>ecological metagenomes</taxon>
    </lineage>
</organism>
<proteinExistence type="predicted"/>
<dbReference type="EMBL" id="LAZR01010049">
    <property type="protein sequence ID" value="KKM69105.1"/>
    <property type="molecule type" value="Genomic_DNA"/>
</dbReference>
<name>A0A0F9LXI3_9ZZZZ</name>
<evidence type="ECO:0000313" key="1">
    <source>
        <dbReference type="EMBL" id="KKM69105.1"/>
    </source>
</evidence>